<dbReference type="PANTHER" id="PTHR48047:SF45">
    <property type="entry name" value="SCOPOLETIN GLUCOSYLTRANSFERASE-LIKE"/>
    <property type="match status" value="1"/>
</dbReference>
<reference evidence="5 6" key="1">
    <citation type="submission" date="2020-04" db="EMBL/GenBank/DDBJ databases">
        <title>Plant Genome Project.</title>
        <authorList>
            <person name="Zhang R.-G."/>
        </authorList>
    </citation>
    <scope>NUCLEOTIDE SEQUENCE [LARGE SCALE GENOMIC DNA]</scope>
    <source>
        <strain evidence="5">YNK0</strain>
        <tissue evidence="5">Leaf</tissue>
    </source>
</reference>
<accession>A0A834ZFZ7</accession>
<dbReference type="Proteomes" id="UP000655225">
    <property type="component" value="Unassembled WGS sequence"/>
</dbReference>
<keyword evidence="3" id="KW-0808">Transferase</keyword>
<evidence type="ECO:0000313" key="6">
    <source>
        <dbReference type="Proteomes" id="UP000655225"/>
    </source>
</evidence>
<dbReference type="PANTHER" id="PTHR48047">
    <property type="entry name" value="GLYCOSYLTRANSFERASE"/>
    <property type="match status" value="1"/>
</dbReference>
<protein>
    <submittedName>
        <fullName evidence="5">Uncharacterized protein</fullName>
    </submittedName>
</protein>
<feature type="compositionally biased region" description="Basic and acidic residues" evidence="4">
    <location>
        <begin position="316"/>
        <end position="333"/>
    </location>
</feature>
<dbReference type="FunFam" id="3.40.50.2000:FF:000047">
    <property type="entry name" value="Glycosyltransferase"/>
    <property type="match status" value="1"/>
</dbReference>
<keyword evidence="6" id="KW-1185">Reference proteome</keyword>
<dbReference type="GO" id="GO:0035251">
    <property type="term" value="F:UDP-glucosyltransferase activity"/>
    <property type="evidence" value="ECO:0007669"/>
    <property type="project" value="TreeGrafter"/>
</dbReference>
<dbReference type="AlphaFoldDB" id="A0A834ZFZ7"/>
<dbReference type="OMA" id="FHWSANA"/>
<dbReference type="Gene3D" id="3.40.50.2000">
    <property type="entry name" value="Glycogen Phosphorylase B"/>
    <property type="match status" value="3"/>
</dbReference>
<keyword evidence="2" id="KW-0328">Glycosyltransferase</keyword>
<evidence type="ECO:0000313" key="5">
    <source>
        <dbReference type="EMBL" id="KAF8404985.1"/>
    </source>
</evidence>
<dbReference type="CDD" id="cd03784">
    <property type="entry name" value="GT1_Gtf-like"/>
    <property type="match status" value="1"/>
</dbReference>
<evidence type="ECO:0000256" key="1">
    <source>
        <dbReference type="ARBA" id="ARBA00009995"/>
    </source>
</evidence>
<dbReference type="EMBL" id="JABCRI010000006">
    <property type="protein sequence ID" value="KAF8404985.1"/>
    <property type="molecule type" value="Genomic_DNA"/>
</dbReference>
<sequence length="369" mass="41396">MLQKSMEQLFRERRPDCIVSDMFYPWTADVASQLGIPRLVFHASSFFSHCAADSIRRYVQSDTQTFVMPGLPDKIEMTRLQLPDWVRARIEYSHLMDQIIDSGKRSYGVVVNSFYERDTTDKAERGNKAFFDGVRNCLSWLDSKEPNSVLYVSFGSLTKFLTAQVLEIASGLQASGHPFIWVVRMAESSKEEDDIGGLPEGFEERMMEGNKCLIIRDWAPQLLILDHPAIGGLETHCGWNSILEGVTAGLPMITWPLFAEQFYNEKLVTQVLKIGVGVGVEAWASSPEQQAKVLVKREKIEKAVTMLMSNGEEAEEMRRRARELGESAKRAVEEGGSSQANLSALIKELESTKNGTQNQCHGKPNHAEG</sequence>
<comment type="similarity">
    <text evidence="1">Belongs to the UDP-glycosyltransferase family.</text>
</comment>
<evidence type="ECO:0000256" key="4">
    <source>
        <dbReference type="SAM" id="MobiDB-lite"/>
    </source>
</evidence>
<proteinExistence type="inferred from homology"/>
<evidence type="ECO:0000256" key="3">
    <source>
        <dbReference type="ARBA" id="ARBA00022679"/>
    </source>
</evidence>
<gene>
    <name evidence="5" type="ORF">HHK36_009880</name>
</gene>
<dbReference type="Pfam" id="PF00201">
    <property type="entry name" value="UDPGT"/>
    <property type="match status" value="1"/>
</dbReference>
<comment type="caution">
    <text evidence="5">The sequence shown here is derived from an EMBL/GenBank/DDBJ whole genome shotgun (WGS) entry which is preliminary data.</text>
</comment>
<dbReference type="OrthoDB" id="5835829at2759"/>
<organism evidence="5 6">
    <name type="scientific">Tetracentron sinense</name>
    <name type="common">Spur-leaf</name>
    <dbReference type="NCBI Taxonomy" id="13715"/>
    <lineage>
        <taxon>Eukaryota</taxon>
        <taxon>Viridiplantae</taxon>
        <taxon>Streptophyta</taxon>
        <taxon>Embryophyta</taxon>
        <taxon>Tracheophyta</taxon>
        <taxon>Spermatophyta</taxon>
        <taxon>Magnoliopsida</taxon>
        <taxon>Trochodendrales</taxon>
        <taxon>Trochodendraceae</taxon>
        <taxon>Tetracentron</taxon>
    </lineage>
</organism>
<evidence type="ECO:0000256" key="2">
    <source>
        <dbReference type="ARBA" id="ARBA00022676"/>
    </source>
</evidence>
<dbReference type="SUPFAM" id="SSF53756">
    <property type="entry name" value="UDP-Glycosyltransferase/glycogen phosphorylase"/>
    <property type="match status" value="1"/>
</dbReference>
<dbReference type="InterPro" id="IPR002213">
    <property type="entry name" value="UDP_glucos_trans"/>
</dbReference>
<feature type="region of interest" description="Disordered" evidence="4">
    <location>
        <begin position="311"/>
        <end position="369"/>
    </location>
</feature>
<name>A0A834ZFZ7_TETSI</name>